<evidence type="ECO:0000313" key="2">
    <source>
        <dbReference type="Proteomes" id="UP000095285"/>
    </source>
</evidence>
<dbReference type="EMBL" id="JH712220">
    <property type="protein sequence ID" value="EFO28003.2"/>
    <property type="molecule type" value="Genomic_DNA"/>
</dbReference>
<proteinExistence type="predicted"/>
<reference evidence="3" key="2">
    <citation type="submission" date="2016-11" db="UniProtKB">
        <authorList>
            <consortium name="WormBaseParasite"/>
        </authorList>
    </citation>
    <scope>IDENTIFICATION</scope>
</reference>
<dbReference type="KEGG" id="loa:LOAG_00479"/>
<dbReference type="GeneID" id="9937847"/>
<evidence type="ECO:0000313" key="1">
    <source>
        <dbReference type="EMBL" id="EFO28003.2"/>
    </source>
</evidence>
<evidence type="ECO:0000313" key="3">
    <source>
        <dbReference type="WBParaSite" id="EN70_4355"/>
    </source>
</evidence>
<sequence length="344" mass="38608">MPVAFGVVVRVDLGMNYGIIHASGYGRVLISRNFDKDLVQLSSWLSVEIEPNTEPILTYGRTCCNFVDAGEPKVIDELLPTGTSVSKTGAVNLRIQTPVFTGNITFGSCVGLSPHLGRIYLNKTLCKKFNASPLTWIHCGVISVVPCEDNFNSFWEARTAGREDSDDPKLNRCIRRCLGRFHAFKEKNICILQLFDRHNKDRSFAYVHSFDFAHTVCEEDLKKARAIQVYVAPQLVYFPDYPVLACYARVVDDGSQDVQVGVTEKKFSVLDISATMDESNDVARSDEPMAVEDTVKKNDLICDQDCETIDFISKLLAYQLVAKNIKKIDRVLFNDLCAFIAKYT</sequence>
<organism evidence="2 3">
    <name type="scientific">Loa loa</name>
    <name type="common">Eye worm</name>
    <name type="synonym">Filaria loa</name>
    <dbReference type="NCBI Taxonomy" id="7209"/>
    <lineage>
        <taxon>Eukaryota</taxon>
        <taxon>Metazoa</taxon>
        <taxon>Ecdysozoa</taxon>
        <taxon>Nematoda</taxon>
        <taxon>Chromadorea</taxon>
        <taxon>Rhabditida</taxon>
        <taxon>Spirurina</taxon>
        <taxon>Spiruromorpha</taxon>
        <taxon>Filarioidea</taxon>
        <taxon>Onchocercidae</taxon>
        <taxon>Loa</taxon>
    </lineage>
</organism>
<name>A0A1I7VMY6_LOALO</name>
<keyword evidence="2" id="KW-1185">Reference proteome</keyword>
<accession>A0A1S0UB26</accession>
<dbReference type="OrthoDB" id="5804714at2759"/>
<gene>
    <name evidence="1 3" type="ORF">LOAG_00479</name>
</gene>
<dbReference type="OMA" id="NSFWEAR"/>
<dbReference type="RefSeq" id="XP_020304098.1">
    <property type="nucleotide sequence ID" value="XM_020445444.1"/>
</dbReference>
<reference evidence="1 2" key="1">
    <citation type="submission" date="2012-04" db="EMBL/GenBank/DDBJ databases">
        <title>The Genome Sequence of Loa loa.</title>
        <authorList>
            <consortium name="The Broad Institute Genome Sequencing Platform"/>
            <consortium name="Broad Institute Genome Sequencing Center for Infectious Disease"/>
            <person name="Nutman T.B."/>
            <person name="Fink D.L."/>
            <person name="Russ C."/>
            <person name="Young S."/>
            <person name="Zeng Q."/>
            <person name="Gargeya S."/>
            <person name="Alvarado L."/>
            <person name="Berlin A."/>
            <person name="Chapman S.B."/>
            <person name="Chen Z."/>
            <person name="Freedman E."/>
            <person name="Gellesch M."/>
            <person name="Goldberg J."/>
            <person name="Griggs A."/>
            <person name="Gujja S."/>
            <person name="Heilman E.R."/>
            <person name="Heiman D."/>
            <person name="Howarth C."/>
            <person name="Mehta T."/>
            <person name="Neiman D."/>
            <person name="Pearson M."/>
            <person name="Roberts A."/>
            <person name="Saif S."/>
            <person name="Shea T."/>
            <person name="Shenoy N."/>
            <person name="Sisk P."/>
            <person name="Stolte C."/>
            <person name="Sykes S."/>
            <person name="White J."/>
            <person name="Yandava C."/>
            <person name="Haas B."/>
            <person name="Henn M.R."/>
            <person name="Nusbaum C."/>
            <person name="Birren B."/>
        </authorList>
    </citation>
    <scope>NUCLEOTIDE SEQUENCE [LARGE SCALE GENOMIC DNA]</scope>
</reference>
<dbReference type="CTD" id="9937847"/>
<accession>A0A1I7VMY6</accession>
<dbReference type="WBParaSite" id="EN70_4355">
    <property type="protein sequence ID" value="EN70_4355"/>
    <property type="gene ID" value="EN70_4355"/>
</dbReference>
<dbReference type="STRING" id="7209.A0A1I7VMY6"/>
<dbReference type="AlphaFoldDB" id="A0A1I7VMY6"/>
<protein>
    <submittedName>
        <fullName evidence="3">CPSF_A domain-containing protein</fullName>
    </submittedName>
</protein>
<dbReference type="Proteomes" id="UP000095285">
    <property type="component" value="Unassembled WGS sequence"/>
</dbReference>